<comment type="caution">
    <text evidence="2">The sequence shown here is derived from an EMBL/GenBank/DDBJ whole genome shotgun (WGS) entry which is preliminary data.</text>
</comment>
<keyword evidence="1" id="KW-0472">Membrane</keyword>
<reference evidence="2 3" key="1">
    <citation type="submission" date="2019-08" db="EMBL/GenBank/DDBJ databases">
        <title>The genome of the soybean aphid Biotype 1, its phylome, world population structure and adaptation to the North American continent.</title>
        <authorList>
            <person name="Giordano R."/>
            <person name="Donthu R.K."/>
            <person name="Hernandez A.G."/>
            <person name="Wright C.L."/>
            <person name="Zimin A.V."/>
        </authorList>
    </citation>
    <scope>NUCLEOTIDE SEQUENCE [LARGE SCALE GENOMIC DNA]</scope>
    <source>
        <tissue evidence="2">Whole aphids</tissue>
    </source>
</reference>
<feature type="transmembrane region" description="Helical" evidence="1">
    <location>
        <begin position="185"/>
        <end position="204"/>
    </location>
</feature>
<keyword evidence="1" id="KW-1133">Transmembrane helix</keyword>
<organism evidence="2 3">
    <name type="scientific">Aphis glycines</name>
    <name type="common">Soybean aphid</name>
    <dbReference type="NCBI Taxonomy" id="307491"/>
    <lineage>
        <taxon>Eukaryota</taxon>
        <taxon>Metazoa</taxon>
        <taxon>Ecdysozoa</taxon>
        <taxon>Arthropoda</taxon>
        <taxon>Hexapoda</taxon>
        <taxon>Insecta</taxon>
        <taxon>Pterygota</taxon>
        <taxon>Neoptera</taxon>
        <taxon>Paraneoptera</taxon>
        <taxon>Hemiptera</taxon>
        <taxon>Sternorrhyncha</taxon>
        <taxon>Aphidomorpha</taxon>
        <taxon>Aphidoidea</taxon>
        <taxon>Aphididae</taxon>
        <taxon>Aphidini</taxon>
        <taxon>Aphis</taxon>
        <taxon>Aphis</taxon>
    </lineage>
</organism>
<evidence type="ECO:0000313" key="3">
    <source>
        <dbReference type="Proteomes" id="UP000475862"/>
    </source>
</evidence>
<accession>A0A6G0TMF8</accession>
<evidence type="ECO:0000313" key="2">
    <source>
        <dbReference type="EMBL" id="KAE9535695.1"/>
    </source>
</evidence>
<proteinExistence type="predicted"/>
<name>A0A6G0TMF8_APHGL</name>
<keyword evidence="1" id="KW-0812">Transmembrane</keyword>
<keyword evidence="3" id="KW-1185">Reference proteome</keyword>
<dbReference type="AlphaFoldDB" id="A0A6G0TMF8"/>
<feature type="transmembrane region" description="Helical" evidence="1">
    <location>
        <begin position="130"/>
        <end position="150"/>
    </location>
</feature>
<gene>
    <name evidence="2" type="ORF">AGLY_007596</name>
</gene>
<protein>
    <submittedName>
        <fullName evidence="2">Uncharacterized protein</fullName>
    </submittedName>
</protein>
<evidence type="ECO:0000256" key="1">
    <source>
        <dbReference type="SAM" id="Phobius"/>
    </source>
</evidence>
<sequence>MLFCKGVFGASSLCINLKSSPNSDFSPVFTTTPLPFPHRTNVPINAIFFIDFYLKQSNISRDSITSAQINNITGPIFLYKSHIILKASSNCFIHTLTTAEASKRKNSLYPVICLLNSHSFQDNPLLKPTLNLDTTSSALIALASFVYYYYIDHATTTYFNVTIIEDAIMSNNLPPELYRRCLKMFIAYFISLIINIVSKFLALITCNNYRKVSLLDLSSVSTKLSEVTASSSTVVTSNVATALVTSSPVVVAAFGIFPSMVFAAVALVSSAVVTAVGTLSWATVVVSELSATTVAAVNLSETETSSM</sequence>
<dbReference type="Proteomes" id="UP000475862">
    <property type="component" value="Unassembled WGS sequence"/>
</dbReference>
<dbReference type="EMBL" id="VYZN01000025">
    <property type="protein sequence ID" value="KAE9535695.1"/>
    <property type="molecule type" value="Genomic_DNA"/>
</dbReference>